<evidence type="ECO:0000256" key="13">
    <source>
        <dbReference type="RuleBase" id="RU003785"/>
    </source>
</evidence>
<sequence length="320" mass="36608">MKKSEKNSDAPFEKEIPLIAVVGPTGVGKTEVAVFLAEKLKGEVINFDSVQVYKHLNIGAAKPSPEELARAPHHLLGILELDEEFNAARFVELADRVIADLAKRGKQPILAGGTGLYLRALLHGLFEVGEVGAIREKLRERLEKEGLASLYEELKRVDPFYAQKISPRDRVRILRALEVYYATGKTFSSLAKEHAFARKRYPCLKIGLTLPRKELYQRLNARVDKMLEAGLLEEVKEILAKGYSPALKPLRSIGYRHMIAYLEGALSFEEAVRLMKRDTRHYAKRQLSWFRKEKDIHWFHPEEKEKILKLAQEYLNAHRL</sequence>
<dbReference type="AlphaFoldDB" id="A0A7V5U319"/>
<dbReference type="Gene3D" id="1.10.20.140">
    <property type="match status" value="1"/>
</dbReference>
<keyword evidence="8 10" id="KW-0460">Magnesium</keyword>
<dbReference type="SUPFAM" id="SSF52540">
    <property type="entry name" value="P-loop containing nucleoside triphosphate hydrolases"/>
    <property type="match status" value="2"/>
</dbReference>
<dbReference type="Gene3D" id="3.40.50.300">
    <property type="entry name" value="P-loop containing nucleotide triphosphate hydrolases"/>
    <property type="match status" value="1"/>
</dbReference>
<evidence type="ECO:0000256" key="5">
    <source>
        <dbReference type="ARBA" id="ARBA00022694"/>
    </source>
</evidence>
<feature type="binding site" evidence="10">
    <location>
        <begin position="23"/>
        <end position="30"/>
    </location>
    <ligand>
        <name>ATP</name>
        <dbReference type="ChEBI" id="CHEBI:30616"/>
    </ligand>
</feature>
<comment type="caution">
    <text evidence="10">Lacks conserved residue(s) required for the propagation of feature annotation.</text>
</comment>
<evidence type="ECO:0000256" key="10">
    <source>
        <dbReference type="HAMAP-Rule" id="MF_00185"/>
    </source>
</evidence>
<comment type="function">
    <text evidence="2 10 12">Catalyzes the transfer of a dimethylallyl group onto the adenine at position 37 in tRNAs that read codons beginning with uridine, leading to the formation of N6-(dimethylallyl)adenosine (i(6)A).</text>
</comment>
<dbReference type="InterPro" id="IPR027417">
    <property type="entry name" value="P-loop_NTPase"/>
</dbReference>
<feature type="site" description="Interaction with substrate tRNA" evidence="10">
    <location>
        <position position="114"/>
    </location>
</feature>
<dbReference type="NCBIfam" id="TIGR00174">
    <property type="entry name" value="miaA"/>
    <property type="match status" value="1"/>
</dbReference>
<comment type="similarity">
    <text evidence="3 10 13">Belongs to the IPP transferase family.</text>
</comment>
<comment type="subunit">
    <text evidence="10">Monomer.</text>
</comment>
<dbReference type="Pfam" id="PF01715">
    <property type="entry name" value="IPPT"/>
    <property type="match status" value="1"/>
</dbReference>
<name>A0A7V5U319_9BACT</name>
<comment type="catalytic activity">
    <reaction evidence="9 10 11">
        <text>adenosine(37) in tRNA + dimethylallyl diphosphate = N(6)-dimethylallyladenosine(37) in tRNA + diphosphate</text>
        <dbReference type="Rhea" id="RHEA:26482"/>
        <dbReference type="Rhea" id="RHEA-COMP:10162"/>
        <dbReference type="Rhea" id="RHEA-COMP:10375"/>
        <dbReference type="ChEBI" id="CHEBI:33019"/>
        <dbReference type="ChEBI" id="CHEBI:57623"/>
        <dbReference type="ChEBI" id="CHEBI:74411"/>
        <dbReference type="ChEBI" id="CHEBI:74415"/>
        <dbReference type="EC" id="2.5.1.75"/>
    </reaction>
</comment>
<evidence type="ECO:0000256" key="7">
    <source>
        <dbReference type="ARBA" id="ARBA00022840"/>
    </source>
</evidence>
<evidence type="ECO:0000256" key="6">
    <source>
        <dbReference type="ARBA" id="ARBA00022741"/>
    </source>
</evidence>
<evidence type="ECO:0000256" key="9">
    <source>
        <dbReference type="ARBA" id="ARBA00049563"/>
    </source>
</evidence>
<dbReference type="GO" id="GO:0052381">
    <property type="term" value="F:tRNA dimethylallyltransferase activity"/>
    <property type="evidence" value="ECO:0007669"/>
    <property type="project" value="UniProtKB-UniRule"/>
</dbReference>
<evidence type="ECO:0000256" key="8">
    <source>
        <dbReference type="ARBA" id="ARBA00022842"/>
    </source>
</evidence>
<accession>A0A7V5U319</accession>
<dbReference type="InterPro" id="IPR039657">
    <property type="entry name" value="Dimethylallyltransferase"/>
</dbReference>
<comment type="caution">
    <text evidence="14">The sequence shown here is derived from an EMBL/GenBank/DDBJ whole genome shotgun (WGS) entry which is preliminary data.</text>
</comment>
<organism evidence="14">
    <name type="scientific">Thermodesulfatator atlanticus</name>
    <dbReference type="NCBI Taxonomy" id="501497"/>
    <lineage>
        <taxon>Bacteria</taxon>
        <taxon>Pseudomonadati</taxon>
        <taxon>Thermodesulfobacteriota</taxon>
        <taxon>Thermodesulfobacteria</taxon>
        <taxon>Thermodesulfobacteriales</taxon>
        <taxon>Thermodesulfatatoraceae</taxon>
        <taxon>Thermodesulfatator</taxon>
    </lineage>
</organism>
<keyword evidence="4 10" id="KW-0808">Transferase</keyword>
<evidence type="ECO:0000313" key="14">
    <source>
        <dbReference type="EMBL" id="HHI97742.1"/>
    </source>
</evidence>
<protein>
    <recommendedName>
        <fullName evidence="10">tRNA dimethylallyltransferase</fullName>
        <ecNumber evidence="10">2.5.1.75</ecNumber>
    </recommendedName>
    <alternativeName>
        <fullName evidence="10">Dimethylallyl diphosphate:tRNA dimethylallyltransferase</fullName>
        <shortName evidence="10">DMAPP:tRNA dimethylallyltransferase</shortName>
        <shortName evidence="10">DMATase</shortName>
    </alternativeName>
    <alternativeName>
        <fullName evidence="10">Isopentenyl-diphosphate:tRNA isopentenyltransferase</fullName>
        <shortName evidence="10">IPP transferase</shortName>
        <shortName evidence="10">IPPT</shortName>
        <shortName evidence="10">IPTase</shortName>
    </alternativeName>
</protein>
<proteinExistence type="inferred from homology"/>
<feature type="region of interest" description="Interaction with substrate tRNA" evidence="10">
    <location>
        <begin position="48"/>
        <end position="51"/>
    </location>
</feature>
<dbReference type="PANTHER" id="PTHR11088:SF60">
    <property type="entry name" value="TRNA DIMETHYLALLYLTRANSFERASE"/>
    <property type="match status" value="1"/>
</dbReference>
<comment type="cofactor">
    <cofactor evidence="1 10">
        <name>Mg(2+)</name>
        <dbReference type="ChEBI" id="CHEBI:18420"/>
    </cofactor>
</comment>
<dbReference type="PANTHER" id="PTHR11088">
    <property type="entry name" value="TRNA DIMETHYLALLYLTRANSFERASE"/>
    <property type="match status" value="1"/>
</dbReference>
<evidence type="ECO:0000256" key="4">
    <source>
        <dbReference type="ARBA" id="ARBA00022679"/>
    </source>
</evidence>
<reference evidence="14" key="1">
    <citation type="journal article" date="2020" name="mSystems">
        <title>Genome- and Community-Level Interaction Insights into Carbon Utilization and Element Cycling Functions of Hydrothermarchaeota in Hydrothermal Sediment.</title>
        <authorList>
            <person name="Zhou Z."/>
            <person name="Liu Y."/>
            <person name="Xu W."/>
            <person name="Pan J."/>
            <person name="Luo Z.H."/>
            <person name="Li M."/>
        </authorList>
    </citation>
    <scope>NUCLEOTIDE SEQUENCE [LARGE SCALE GENOMIC DNA]</scope>
    <source>
        <strain evidence="14">HyVt-533</strain>
    </source>
</reference>
<dbReference type="EC" id="2.5.1.75" evidence="10"/>
<keyword evidence="5 10" id="KW-0819">tRNA processing</keyword>
<dbReference type="HAMAP" id="MF_00185">
    <property type="entry name" value="IPP_trans"/>
    <property type="match status" value="1"/>
</dbReference>
<evidence type="ECO:0000256" key="12">
    <source>
        <dbReference type="RuleBase" id="RU003784"/>
    </source>
</evidence>
<feature type="site" description="Interaction with substrate tRNA" evidence="10">
    <location>
        <position position="135"/>
    </location>
</feature>
<dbReference type="InterPro" id="IPR018022">
    <property type="entry name" value="IPT"/>
</dbReference>
<evidence type="ECO:0000256" key="3">
    <source>
        <dbReference type="ARBA" id="ARBA00005842"/>
    </source>
</evidence>
<keyword evidence="7 10" id="KW-0067">ATP-binding</keyword>
<dbReference type="GO" id="GO:0005524">
    <property type="term" value="F:ATP binding"/>
    <property type="evidence" value="ECO:0007669"/>
    <property type="project" value="UniProtKB-UniRule"/>
</dbReference>
<keyword evidence="6 10" id="KW-0547">Nucleotide-binding</keyword>
<feature type="binding site" evidence="10">
    <location>
        <begin position="25"/>
        <end position="30"/>
    </location>
    <ligand>
        <name>substrate</name>
    </ligand>
</feature>
<evidence type="ECO:0000256" key="1">
    <source>
        <dbReference type="ARBA" id="ARBA00001946"/>
    </source>
</evidence>
<dbReference type="GO" id="GO:0006400">
    <property type="term" value="P:tRNA modification"/>
    <property type="evidence" value="ECO:0007669"/>
    <property type="project" value="TreeGrafter"/>
</dbReference>
<evidence type="ECO:0000256" key="2">
    <source>
        <dbReference type="ARBA" id="ARBA00003213"/>
    </source>
</evidence>
<gene>
    <name evidence="10 14" type="primary">miaA</name>
    <name evidence="14" type="ORF">ENJ96_07795</name>
</gene>
<evidence type="ECO:0000256" key="11">
    <source>
        <dbReference type="RuleBase" id="RU003783"/>
    </source>
</evidence>
<dbReference type="Proteomes" id="UP000886101">
    <property type="component" value="Unassembled WGS sequence"/>
</dbReference>
<dbReference type="EMBL" id="DROK01000229">
    <property type="protein sequence ID" value="HHI97742.1"/>
    <property type="molecule type" value="Genomic_DNA"/>
</dbReference>